<comment type="caution">
    <text evidence="2">The sequence shown here is derived from an EMBL/GenBank/DDBJ whole genome shotgun (WGS) entry which is preliminary data.</text>
</comment>
<proteinExistence type="predicted"/>
<organism evidence="2 3">
    <name type="scientific">Pristionchus mayeri</name>
    <dbReference type="NCBI Taxonomy" id="1317129"/>
    <lineage>
        <taxon>Eukaryota</taxon>
        <taxon>Metazoa</taxon>
        <taxon>Ecdysozoa</taxon>
        <taxon>Nematoda</taxon>
        <taxon>Chromadorea</taxon>
        <taxon>Rhabditida</taxon>
        <taxon>Rhabditina</taxon>
        <taxon>Diplogasteromorpha</taxon>
        <taxon>Diplogasteroidea</taxon>
        <taxon>Neodiplogasteridae</taxon>
        <taxon>Pristionchus</taxon>
    </lineage>
</organism>
<dbReference type="EMBL" id="BTRK01000004">
    <property type="protein sequence ID" value="GMR50146.1"/>
    <property type="molecule type" value="Genomic_DNA"/>
</dbReference>
<keyword evidence="3" id="KW-1185">Reference proteome</keyword>
<protein>
    <submittedName>
        <fullName evidence="2">Uncharacterized protein</fullName>
    </submittedName>
</protein>
<feature type="non-terminal residue" evidence="2">
    <location>
        <position position="1"/>
    </location>
</feature>
<feature type="transmembrane region" description="Helical" evidence="1">
    <location>
        <begin position="166"/>
        <end position="187"/>
    </location>
</feature>
<reference evidence="3" key="1">
    <citation type="submission" date="2022-10" db="EMBL/GenBank/DDBJ databases">
        <title>Genome assembly of Pristionchus species.</title>
        <authorList>
            <person name="Yoshida K."/>
            <person name="Sommer R.J."/>
        </authorList>
    </citation>
    <scope>NUCLEOTIDE SEQUENCE [LARGE SCALE GENOMIC DNA]</scope>
    <source>
        <strain evidence="3">RS5460</strain>
    </source>
</reference>
<accession>A0AAN5I441</accession>
<feature type="transmembrane region" description="Helical" evidence="1">
    <location>
        <begin position="207"/>
        <end position="225"/>
    </location>
</feature>
<keyword evidence="1" id="KW-1133">Transmembrane helix</keyword>
<keyword evidence="1" id="KW-0812">Transmembrane</keyword>
<gene>
    <name evidence="2" type="ORF">PMAYCL1PPCAC_20341</name>
</gene>
<keyword evidence="1" id="KW-0472">Membrane</keyword>
<feature type="transmembrane region" description="Helical" evidence="1">
    <location>
        <begin position="237"/>
        <end position="259"/>
    </location>
</feature>
<evidence type="ECO:0000313" key="2">
    <source>
        <dbReference type="EMBL" id="GMR50146.1"/>
    </source>
</evidence>
<dbReference type="Proteomes" id="UP001328107">
    <property type="component" value="Unassembled WGS sequence"/>
</dbReference>
<feature type="transmembrane region" description="Helical" evidence="1">
    <location>
        <begin position="142"/>
        <end position="160"/>
    </location>
</feature>
<dbReference type="AlphaFoldDB" id="A0AAN5I441"/>
<sequence length="366" mass="39226">VLFPAFFVPMIQRGHSTTLACIRSARFASSPPLLINPLPAYRQTCETSTCLHLSHFRCRNFTVSSPLHNSYSLVNNNKIELNCAKTIIQIRDCSLFIVSAIWEPHNKSIIYSMPYGVPAPPHPYAAACRRLHFTKSLRTSKILLSIESLLSLLFCCLLAISARAGYVFNLLLALVTLINATVALLVLRRLHRSISASALVAHSLWKCLQLILLAPSCTVLTIALIKEGHLGDPRRPPGPAIAILSVCWAYGAFCAGMVWQEARLGRRLWKRKAAAGYPFSRASSMHSVISYISADGSEMGACGSASDAVGGASGADAYAGKAAGAAAAAMPLVVPMCDLNSLLSTQATSSLLSAPYSPPLPTSSDQ</sequence>
<name>A0AAN5I441_9BILA</name>
<evidence type="ECO:0000313" key="3">
    <source>
        <dbReference type="Proteomes" id="UP001328107"/>
    </source>
</evidence>
<evidence type="ECO:0000256" key="1">
    <source>
        <dbReference type="SAM" id="Phobius"/>
    </source>
</evidence>